<comment type="similarity">
    <text evidence="1 4 7">Belongs to the tRNA pseudouridine synthase TruA family.</text>
</comment>
<evidence type="ECO:0000256" key="7">
    <source>
        <dbReference type="RuleBase" id="RU003792"/>
    </source>
</evidence>
<dbReference type="InterPro" id="IPR020094">
    <property type="entry name" value="TruA/RsuA/RluB/E/F_N"/>
</dbReference>
<dbReference type="CDD" id="cd02570">
    <property type="entry name" value="PseudoU_synth_EcTruA"/>
    <property type="match status" value="1"/>
</dbReference>
<comment type="caution">
    <text evidence="4">Lacks conserved residue(s) required for the propagation of feature annotation.</text>
</comment>
<name>A0A4R6VL86_9HYPH</name>
<dbReference type="PIRSF" id="PIRSF001430">
    <property type="entry name" value="tRNA_psdUrid_synth"/>
    <property type="match status" value="1"/>
</dbReference>
<dbReference type="Gene3D" id="3.30.70.580">
    <property type="entry name" value="Pseudouridine synthase I, catalytic domain, N-terminal subdomain"/>
    <property type="match status" value="1"/>
</dbReference>
<evidence type="ECO:0000313" key="9">
    <source>
        <dbReference type="EMBL" id="TDQ64265.1"/>
    </source>
</evidence>
<accession>A0A4R6VL86</accession>
<dbReference type="EC" id="5.4.99.12" evidence="4"/>
<proteinExistence type="inferred from homology"/>
<sequence length="250" mass="28113">MPRYKLTVEYFGTPYHGWQSQLDGMGVQDAVEKAIEKFSGERVKVQAAGRTDSGVHATGQVIHLDLSKEWDPYRISEAMNHHLKPHPIVITAYEAVPDSFEARFSALARHYEFIILNRKARPAIMRNRVWHVPHDLDAAKMHEAAQLILGKHDFTTFRASLCQANSPIRSLDRLDVERRGDMIHIFASARSFLHNQVRSMVGSLVEVGRDRWTPADFRAALDAADRSACGPVSPPDGLYLIGVDYPSLDA</sequence>
<dbReference type="Proteomes" id="UP000295391">
    <property type="component" value="Unassembled WGS sequence"/>
</dbReference>
<dbReference type="PANTHER" id="PTHR11142">
    <property type="entry name" value="PSEUDOURIDYLATE SYNTHASE"/>
    <property type="match status" value="1"/>
</dbReference>
<dbReference type="InterPro" id="IPR020103">
    <property type="entry name" value="PsdUridine_synth_cat_dom_sf"/>
</dbReference>
<evidence type="ECO:0000256" key="4">
    <source>
        <dbReference type="HAMAP-Rule" id="MF_00171"/>
    </source>
</evidence>
<dbReference type="GO" id="GO:0160147">
    <property type="term" value="F:tRNA pseudouridine(38-40) synthase activity"/>
    <property type="evidence" value="ECO:0007669"/>
    <property type="project" value="UniProtKB-EC"/>
</dbReference>
<feature type="domain" description="Pseudouridine synthase I TruA alpha/beta" evidence="8">
    <location>
        <begin position="144"/>
        <end position="246"/>
    </location>
</feature>
<dbReference type="EMBL" id="SNYR01000002">
    <property type="protein sequence ID" value="TDQ64265.1"/>
    <property type="molecule type" value="Genomic_DNA"/>
</dbReference>
<dbReference type="FunFam" id="3.30.70.580:FF:000001">
    <property type="entry name" value="tRNA pseudouridine synthase A"/>
    <property type="match status" value="1"/>
</dbReference>
<comment type="catalytic activity">
    <reaction evidence="4 7">
        <text>uridine(38/39/40) in tRNA = pseudouridine(38/39/40) in tRNA</text>
        <dbReference type="Rhea" id="RHEA:22376"/>
        <dbReference type="Rhea" id="RHEA-COMP:10085"/>
        <dbReference type="Rhea" id="RHEA-COMP:10087"/>
        <dbReference type="ChEBI" id="CHEBI:65314"/>
        <dbReference type="ChEBI" id="CHEBI:65315"/>
        <dbReference type="EC" id="5.4.99.12"/>
    </reaction>
</comment>
<dbReference type="NCBIfam" id="TIGR00071">
    <property type="entry name" value="hisT_truA"/>
    <property type="match status" value="1"/>
</dbReference>
<dbReference type="PANTHER" id="PTHR11142:SF0">
    <property type="entry name" value="TRNA PSEUDOURIDINE SYNTHASE-LIKE 1"/>
    <property type="match status" value="1"/>
</dbReference>
<organism evidence="9 10">
    <name type="scientific">Maritalea mobilis</name>
    <dbReference type="NCBI Taxonomy" id="483324"/>
    <lineage>
        <taxon>Bacteria</taxon>
        <taxon>Pseudomonadati</taxon>
        <taxon>Pseudomonadota</taxon>
        <taxon>Alphaproteobacteria</taxon>
        <taxon>Hyphomicrobiales</taxon>
        <taxon>Devosiaceae</taxon>
        <taxon>Maritalea</taxon>
    </lineage>
</organism>
<feature type="active site" description="Nucleophile" evidence="4 5">
    <location>
        <position position="52"/>
    </location>
</feature>
<dbReference type="InterPro" id="IPR020095">
    <property type="entry name" value="PsdUridine_synth_TruA_C"/>
</dbReference>
<keyword evidence="2 4" id="KW-0819">tRNA processing</keyword>
<dbReference type="OrthoDB" id="9811823at2"/>
<dbReference type="Pfam" id="PF01416">
    <property type="entry name" value="PseudoU_synth_1"/>
    <property type="match status" value="2"/>
</dbReference>
<dbReference type="GO" id="GO:0003723">
    <property type="term" value="F:RNA binding"/>
    <property type="evidence" value="ECO:0007669"/>
    <property type="project" value="InterPro"/>
</dbReference>
<evidence type="ECO:0000259" key="8">
    <source>
        <dbReference type="Pfam" id="PF01416"/>
    </source>
</evidence>
<dbReference type="InterPro" id="IPR020097">
    <property type="entry name" value="PsdUridine_synth_TruA_a/b_dom"/>
</dbReference>
<evidence type="ECO:0000313" key="10">
    <source>
        <dbReference type="Proteomes" id="UP000295391"/>
    </source>
</evidence>
<reference evidence="9 10" key="1">
    <citation type="submission" date="2019-03" db="EMBL/GenBank/DDBJ databases">
        <title>Genomic Encyclopedia of Type Strains, Phase III (KMG-III): the genomes of soil and plant-associated and newly described type strains.</title>
        <authorList>
            <person name="Whitman W."/>
        </authorList>
    </citation>
    <scope>NUCLEOTIDE SEQUENCE [LARGE SCALE GENOMIC DNA]</scope>
    <source>
        <strain evidence="9 10">CGMCC 1.7002</strain>
    </source>
</reference>
<dbReference type="SUPFAM" id="SSF55120">
    <property type="entry name" value="Pseudouridine synthase"/>
    <property type="match status" value="1"/>
</dbReference>
<evidence type="ECO:0000256" key="2">
    <source>
        <dbReference type="ARBA" id="ARBA00022694"/>
    </source>
</evidence>
<dbReference type="InterPro" id="IPR001406">
    <property type="entry name" value="PsdUridine_synth_TruA"/>
</dbReference>
<dbReference type="Gene3D" id="3.30.70.660">
    <property type="entry name" value="Pseudouridine synthase I, catalytic domain, C-terminal subdomain"/>
    <property type="match status" value="1"/>
</dbReference>
<dbReference type="RefSeq" id="WP_133572879.1">
    <property type="nucleotide sequence ID" value="NZ_SNYR01000002.1"/>
</dbReference>
<keyword evidence="3 4" id="KW-0413">Isomerase</keyword>
<evidence type="ECO:0000256" key="1">
    <source>
        <dbReference type="ARBA" id="ARBA00009375"/>
    </source>
</evidence>
<feature type="binding site" evidence="4 6">
    <location>
        <position position="111"/>
    </location>
    <ligand>
        <name>substrate</name>
    </ligand>
</feature>
<keyword evidence="10" id="KW-1185">Reference proteome</keyword>
<gene>
    <name evidence="4" type="primary">truA</name>
    <name evidence="9" type="ORF">ATL17_2281</name>
</gene>
<dbReference type="HAMAP" id="MF_00171">
    <property type="entry name" value="TruA"/>
    <property type="match status" value="1"/>
</dbReference>
<feature type="domain" description="Pseudouridine synthase I TruA alpha/beta" evidence="8">
    <location>
        <begin position="8"/>
        <end position="104"/>
    </location>
</feature>
<dbReference type="GO" id="GO:0031119">
    <property type="term" value="P:tRNA pseudouridine synthesis"/>
    <property type="evidence" value="ECO:0007669"/>
    <property type="project" value="UniProtKB-UniRule"/>
</dbReference>
<comment type="subunit">
    <text evidence="4">Homodimer.</text>
</comment>
<dbReference type="AlphaFoldDB" id="A0A4R6VL86"/>
<evidence type="ECO:0000256" key="6">
    <source>
        <dbReference type="PIRSR" id="PIRSR001430-2"/>
    </source>
</evidence>
<evidence type="ECO:0000256" key="5">
    <source>
        <dbReference type="PIRSR" id="PIRSR001430-1"/>
    </source>
</evidence>
<evidence type="ECO:0000256" key="3">
    <source>
        <dbReference type="ARBA" id="ARBA00023235"/>
    </source>
</evidence>
<comment type="function">
    <text evidence="4">Formation of pseudouridine at positions 38, 39 and 40 in the anticodon stem and loop of transfer RNAs.</text>
</comment>
<protein>
    <recommendedName>
        <fullName evidence="4">tRNA pseudouridine synthase A</fullName>
        <ecNumber evidence="4">5.4.99.12</ecNumber>
    </recommendedName>
    <alternativeName>
        <fullName evidence="4">tRNA pseudouridine(38-40) synthase</fullName>
    </alternativeName>
    <alternativeName>
        <fullName evidence="4">tRNA pseudouridylate synthase I</fullName>
    </alternativeName>
    <alternativeName>
        <fullName evidence="4">tRNA-uridine isomerase I</fullName>
    </alternativeName>
</protein>
<comment type="caution">
    <text evidence="9">The sequence shown here is derived from an EMBL/GenBank/DDBJ whole genome shotgun (WGS) entry which is preliminary data.</text>
</comment>